<feature type="non-terminal residue" evidence="4">
    <location>
        <position position="1"/>
    </location>
</feature>
<dbReference type="Pfam" id="PF00531">
    <property type="entry name" value="Death"/>
    <property type="match status" value="1"/>
</dbReference>
<dbReference type="Proteomes" id="UP000276991">
    <property type="component" value="Unassembled WGS sequence"/>
</dbReference>
<dbReference type="PANTHER" id="PTHR24123">
    <property type="entry name" value="ANKYRIN REPEAT-CONTAINING"/>
    <property type="match status" value="1"/>
</dbReference>
<sequence length="470" mass="53184">TRAHTDHEAATDGRIAFMKEPKMRAENLPPQTPLCTLAITLPEYTGPEPMVPKKPFSSETPLREKYIGAFHETAEPDDLPLPHVARLIGADWHRLARALEVPDIDIRQIRHQLIGLEAITILRIWIFLKKEQATPAALRSALQRIGRDDVVREMNRAEKPDDFEGTPASHISGPSATMLATSLEDADDRRRYPEVTTQQLKMQEPFFQQTKYYGTDRDMEEPKEQPFREEEEEVAVSEIRTVVRTERHVHDSEDGERSFDTGPIVEERTITTTYEDDVAVNEEIVDKIVPLNEEEQEKWDRMVQEVEMNLEQQEEPKEEMLDYQIHEEKKDGDDVTLKTTKMESGHVTQVLPGDAEIPANETGLNSGDASIATISAEKEDDHVIGQSESAVLHIISVLFEIITCEIVINEALEERVVLNSFENRDGEHSVQQKTSISAAAVAVAHDAVDFSDVMEERRTGEEAKGQSVHE</sequence>
<proteinExistence type="predicted"/>
<accession>A0A498SSE4</accession>
<dbReference type="PANTHER" id="PTHR24123:SF141">
    <property type="entry name" value="ANKYRIN 2, ISOFORM U"/>
    <property type="match status" value="1"/>
</dbReference>
<reference evidence="4 5" key="1">
    <citation type="submission" date="2018-08" db="EMBL/GenBank/DDBJ databases">
        <authorList>
            <person name="Laetsch R D."/>
            <person name="Stevens L."/>
            <person name="Kumar S."/>
            <person name="Blaxter L. M."/>
        </authorList>
    </citation>
    <scope>NUCLEOTIDE SEQUENCE [LARGE SCALE GENOMIC DNA]</scope>
</reference>
<dbReference type="STRING" id="6277.A0A498SSE4"/>
<dbReference type="Gene3D" id="1.10.533.10">
    <property type="entry name" value="Death Domain, Fas"/>
    <property type="match status" value="1"/>
</dbReference>
<evidence type="ECO:0000256" key="1">
    <source>
        <dbReference type="ARBA" id="ARBA00022737"/>
    </source>
</evidence>
<dbReference type="InterPro" id="IPR051165">
    <property type="entry name" value="Multifunctional_ANK_Repeat"/>
</dbReference>
<dbReference type="InterPro" id="IPR011029">
    <property type="entry name" value="DEATH-like_dom_sf"/>
</dbReference>
<dbReference type="AlphaFoldDB" id="A0A498SSE4"/>
<dbReference type="Gene3D" id="2.60.40.2660">
    <property type="match status" value="1"/>
</dbReference>
<dbReference type="SMART" id="SM00005">
    <property type="entry name" value="DEATH"/>
    <property type="match status" value="1"/>
</dbReference>
<feature type="domain" description="Death" evidence="3">
    <location>
        <begin position="88"/>
        <end position="158"/>
    </location>
</feature>
<dbReference type="PROSITE" id="PS50017">
    <property type="entry name" value="DEATH_DOMAIN"/>
    <property type="match status" value="1"/>
</dbReference>
<dbReference type="OrthoDB" id="20872at2759"/>
<name>A0A498SSE4_ACAVI</name>
<keyword evidence="1" id="KW-0677">Repeat</keyword>
<dbReference type="InterPro" id="IPR000488">
    <property type="entry name" value="Death_dom"/>
</dbReference>
<dbReference type="CDD" id="cd08317">
    <property type="entry name" value="Death_ank"/>
    <property type="match status" value="1"/>
</dbReference>
<evidence type="ECO:0000313" key="5">
    <source>
        <dbReference type="Proteomes" id="UP000276991"/>
    </source>
</evidence>
<keyword evidence="5" id="KW-1185">Reference proteome</keyword>
<evidence type="ECO:0000259" key="3">
    <source>
        <dbReference type="PROSITE" id="PS50017"/>
    </source>
</evidence>
<dbReference type="SUPFAM" id="SSF47986">
    <property type="entry name" value="DEATH domain"/>
    <property type="match status" value="1"/>
</dbReference>
<organism evidence="4 5">
    <name type="scientific">Acanthocheilonema viteae</name>
    <name type="common">Filarial nematode worm</name>
    <name type="synonym">Dipetalonema viteae</name>
    <dbReference type="NCBI Taxonomy" id="6277"/>
    <lineage>
        <taxon>Eukaryota</taxon>
        <taxon>Metazoa</taxon>
        <taxon>Ecdysozoa</taxon>
        <taxon>Nematoda</taxon>
        <taxon>Chromadorea</taxon>
        <taxon>Rhabditida</taxon>
        <taxon>Spirurina</taxon>
        <taxon>Spiruromorpha</taxon>
        <taxon>Filarioidea</taxon>
        <taxon>Onchocercidae</taxon>
        <taxon>Acanthocheilonema</taxon>
    </lineage>
</organism>
<gene>
    <name evidence="4" type="ORF">NAV_LOCUS6934</name>
</gene>
<protein>
    <recommendedName>
        <fullName evidence="3">Death domain-containing protein</fullName>
    </recommendedName>
</protein>
<dbReference type="GO" id="GO:0007165">
    <property type="term" value="P:signal transduction"/>
    <property type="evidence" value="ECO:0007669"/>
    <property type="project" value="InterPro"/>
</dbReference>
<keyword evidence="2" id="KW-0040">ANK repeat</keyword>
<evidence type="ECO:0000256" key="2">
    <source>
        <dbReference type="ARBA" id="ARBA00023043"/>
    </source>
</evidence>
<evidence type="ECO:0000313" key="4">
    <source>
        <dbReference type="EMBL" id="VBB32143.1"/>
    </source>
</evidence>
<dbReference type="EMBL" id="UPTC01001561">
    <property type="protein sequence ID" value="VBB32143.1"/>
    <property type="molecule type" value="Genomic_DNA"/>
</dbReference>